<gene>
    <name evidence="2" type="ORF">H4Q32_029221</name>
</gene>
<keyword evidence="3" id="KW-1185">Reference proteome</keyword>
<dbReference type="Pfam" id="PF05699">
    <property type="entry name" value="Dimer_Tnp_hAT"/>
    <property type="match status" value="1"/>
</dbReference>
<proteinExistence type="predicted"/>
<dbReference type="SUPFAM" id="SSF53098">
    <property type="entry name" value="Ribonuclease H-like"/>
    <property type="match status" value="1"/>
</dbReference>
<accession>A0ABQ8LCN3</accession>
<evidence type="ECO:0000313" key="3">
    <source>
        <dbReference type="Proteomes" id="UP000830375"/>
    </source>
</evidence>
<comment type="caution">
    <text evidence="2">The sequence shown here is derived from an EMBL/GenBank/DDBJ whole genome shotgun (WGS) entry which is preliminary data.</text>
</comment>
<dbReference type="EMBL" id="JACTAM010000372">
    <property type="protein sequence ID" value="KAI2647398.1"/>
    <property type="molecule type" value="Genomic_DNA"/>
</dbReference>
<dbReference type="InterPro" id="IPR052958">
    <property type="entry name" value="IFN-induced_PKR_regulator"/>
</dbReference>
<name>A0ABQ8LCN3_LABRO</name>
<evidence type="ECO:0000259" key="1">
    <source>
        <dbReference type="Pfam" id="PF05699"/>
    </source>
</evidence>
<organism evidence="2 3">
    <name type="scientific">Labeo rohita</name>
    <name type="common">Indian major carp</name>
    <name type="synonym">Cyprinus rohita</name>
    <dbReference type="NCBI Taxonomy" id="84645"/>
    <lineage>
        <taxon>Eukaryota</taxon>
        <taxon>Metazoa</taxon>
        <taxon>Chordata</taxon>
        <taxon>Craniata</taxon>
        <taxon>Vertebrata</taxon>
        <taxon>Euteleostomi</taxon>
        <taxon>Actinopterygii</taxon>
        <taxon>Neopterygii</taxon>
        <taxon>Teleostei</taxon>
        <taxon>Ostariophysi</taxon>
        <taxon>Cypriniformes</taxon>
        <taxon>Cyprinidae</taxon>
        <taxon>Labeoninae</taxon>
        <taxon>Labeonini</taxon>
        <taxon>Labeo</taxon>
    </lineage>
</organism>
<sequence>MFENIVTSENEPITTLKPLCPTRWTVCNSAIIAVLGQYERVLVSLEEMAKSASRTASTASGLFEHFSKGKTVLGLTLASAVVGELECLNITLQKKTQTVSGMQDAVDCVRSYLQGKRNDKSYLELYEKATSLVNSIELVDPIETQIQGVLLAKQWTITGQSSSKYWIVWRFSLKFSYSSSREAAEILRGMPVEVRGLFDQVEVLVRILLVVPVSSCEAERSFSALRRLKTWLRATMGQDRLNSLLVCNVHKDKLDNLNIHNICQEFVGPSETRKNTFGTFV</sequence>
<feature type="domain" description="HAT C-terminal dimerisation" evidence="1">
    <location>
        <begin position="197"/>
        <end position="248"/>
    </location>
</feature>
<dbReference type="InterPro" id="IPR012337">
    <property type="entry name" value="RNaseH-like_sf"/>
</dbReference>
<evidence type="ECO:0000313" key="2">
    <source>
        <dbReference type="EMBL" id="KAI2647398.1"/>
    </source>
</evidence>
<dbReference type="InterPro" id="IPR008906">
    <property type="entry name" value="HATC_C_dom"/>
</dbReference>
<dbReference type="PANTHER" id="PTHR46289">
    <property type="entry name" value="52 KDA REPRESSOR OF THE INHIBITOR OF THE PROTEIN KINASE-LIKE PROTEIN-RELATED"/>
    <property type="match status" value="1"/>
</dbReference>
<dbReference type="PANTHER" id="PTHR46289:SF17">
    <property type="entry name" value="HAT C-TERMINAL DIMERISATION DOMAIN-CONTAINING PROTEIN"/>
    <property type="match status" value="1"/>
</dbReference>
<protein>
    <submittedName>
        <fullName evidence="2">Zinc finger MYM-type protein 1</fullName>
    </submittedName>
</protein>
<dbReference type="Proteomes" id="UP000830375">
    <property type="component" value="Unassembled WGS sequence"/>
</dbReference>
<reference evidence="2 3" key="1">
    <citation type="submission" date="2022-01" db="EMBL/GenBank/DDBJ databases">
        <title>A high-quality chromosome-level genome assembly of rohu carp, Labeo rohita.</title>
        <authorList>
            <person name="Arick M.A. II"/>
            <person name="Hsu C.-Y."/>
            <person name="Magbanua Z."/>
            <person name="Pechanova O."/>
            <person name="Grover C."/>
            <person name="Miller E."/>
            <person name="Thrash A."/>
            <person name="Ezzel L."/>
            <person name="Alam S."/>
            <person name="Benzie J."/>
            <person name="Hamilton M."/>
            <person name="Karsi A."/>
            <person name="Lawrence M.L."/>
            <person name="Peterson D.G."/>
        </authorList>
    </citation>
    <scope>NUCLEOTIDE SEQUENCE [LARGE SCALE GENOMIC DNA]</scope>
    <source>
        <strain evidence="3">BAU-BD-2019</strain>
        <tissue evidence="2">Blood</tissue>
    </source>
</reference>